<gene>
    <name evidence="2" type="ORF">L9G74_13315</name>
</gene>
<sequence>MTTNHSRGFKLQDALFIGFCATLLVALKSMLRLKLGLAGHSMLLMSFFYLTCYCTVGRIGAITACGVMAGAVAAILGIGNGGPLIFMKFFAPALAMEIVLVLVQRFTNLRWRLVIVALAGTLAWAAKGLIEDLLVGMSWQVALARFSWKVLQGGIFAVVGALLVLPVVRRLKAHDLVHSESKLDQEL</sequence>
<evidence type="ECO:0000313" key="2">
    <source>
        <dbReference type="EMBL" id="MCS4557424.1"/>
    </source>
</evidence>
<proteinExistence type="predicted"/>
<evidence type="ECO:0000256" key="1">
    <source>
        <dbReference type="SAM" id="Phobius"/>
    </source>
</evidence>
<feature type="transmembrane region" description="Helical" evidence="1">
    <location>
        <begin position="14"/>
        <end position="35"/>
    </location>
</feature>
<evidence type="ECO:0000313" key="3">
    <source>
        <dbReference type="Proteomes" id="UP001201549"/>
    </source>
</evidence>
<keyword evidence="3" id="KW-1185">Reference proteome</keyword>
<keyword evidence="1" id="KW-0472">Membrane</keyword>
<feature type="transmembrane region" description="Helical" evidence="1">
    <location>
        <begin position="150"/>
        <end position="168"/>
    </location>
</feature>
<keyword evidence="1" id="KW-1133">Transmembrane helix</keyword>
<feature type="transmembrane region" description="Helical" evidence="1">
    <location>
        <begin position="84"/>
        <end position="103"/>
    </location>
</feature>
<reference evidence="3" key="1">
    <citation type="submission" date="2023-07" db="EMBL/GenBank/DDBJ databases">
        <title>Shewanella mangrovi sp. nov., an acetaldehyde- degrading bacterium isolated from mangrove sediment.</title>
        <authorList>
            <person name="Liu Y."/>
        </authorList>
    </citation>
    <scope>NUCLEOTIDE SEQUENCE [LARGE SCALE GENOMIC DNA]</scope>
    <source>
        <strain evidence="3">C32</strain>
    </source>
</reference>
<feature type="transmembrane region" description="Helical" evidence="1">
    <location>
        <begin position="110"/>
        <end position="130"/>
    </location>
</feature>
<comment type="caution">
    <text evidence="2">The sequence shown here is derived from an EMBL/GenBank/DDBJ whole genome shotgun (WGS) entry which is preliminary data.</text>
</comment>
<feature type="transmembrane region" description="Helical" evidence="1">
    <location>
        <begin position="47"/>
        <end position="78"/>
    </location>
</feature>
<organism evidence="2 3">
    <name type="scientific">Shewanella electrica</name>
    <dbReference type="NCBI Taxonomy" id="515560"/>
    <lineage>
        <taxon>Bacteria</taxon>
        <taxon>Pseudomonadati</taxon>
        <taxon>Pseudomonadota</taxon>
        <taxon>Gammaproteobacteria</taxon>
        <taxon>Alteromonadales</taxon>
        <taxon>Shewanellaceae</taxon>
        <taxon>Shewanella</taxon>
    </lineage>
</organism>
<dbReference type="Proteomes" id="UP001201549">
    <property type="component" value="Unassembled WGS sequence"/>
</dbReference>
<keyword evidence="1" id="KW-0812">Transmembrane</keyword>
<name>A0ABT2FM54_9GAMM</name>
<dbReference type="EMBL" id="JAKOGG010000009">
    <property type="protein sequence ID" value="MCS4557424.1"/>
    <property type="molecule type" value="Genomic_DNA"/>
</dbReference>
<accession>A0ABT2FM54</accession>
<protein>
    <submittedName>
        <fullName evidence="2">Core component of ECF transporter</fullName>
    </submittedName>
</protein>
<dbReference type="RefSeq" id="WP_238896901.1">
    <property type="nucleotide sequence ID" value="NZ_JAKOGG010000009.1"/>
</dbReference>